<sequence>EKQEVPVNPFGSWAKSLLESHPDLKEELMEHLVSIGKYVQAHDIVTFLNCHDVKGKYGLEEMISISTAKWWIVRPWLISHPLSTR</sequence>
<dbReference type="AlphaFoldDB" id="A0A6A4IAR4"/>
<reference evidence="1" key="1">
    <citation type="journal article" date="2019" name="Environ. Microbiol.">
        <title>Fungal ecological strategies reflected in gene transcription - a case study of two litter decomposers.</title>
        <authorList>
            <person name="Barbi F."/>
            <person name="Kohler A."/>
            <person name="Barry K."/>
            <person name="Baskaran P."/>
            <person name="Daum C."/>
            <person name="Fauchery L."/>
            <person name="Ihrmark K."/>
            <person name="Kuo A."/>
            <person name="LaButti K."/>
            <person name="Lipzen A."/>
            <person name="Morin E."/>
            <person name="Grigoriev I.V."/>
            <person name="Henrissat B."/>
            <person name="Lindahl B."/>
            <person name="Martin F."/>
        </authorList>
    </citation>
    <scope>NUCLEOTIDE SEQUENCE</scope>
    <source>
        <strain evidence="1">JB14</strain>
    </source>
</reference>
<protein>
    <submittedName>
        <fullName evidence="1">Uncharacterized protein</fullName>
    </submittedName>
</protein>
<evidence type="ECO:0000313" key="1">
    <source>
        <dbReference type="EMBL" id="KAE9406398.1"/>
    </source>
</evidence>
<keyword evidence="2" id="KW-1185">Reference proteome</keyword>
<dbReference type="Proteomes" id="UP000799118">
    <property type="component" value="Unassembled WGS sequence"/>
</dbReference>
<dbReference type="EMBL" id="ML769402">
    <property type="protein sequence ID" value="KAE9406398.1"/>
    <property type="molecule type" value="Genomic_DNA"/>
</dbReference>
<evidence type="ECO:0000313" key="2">
    <source>
        <dbReference type="Proteomes" id="UP000799118"/>
    </source>
</evidence>
<accession>A0A6A4IAR4</accession>
<proteinExistence type="predicted"/>
<gene>
    <name evidence="1" type="ORF">BT96DRAFT_811011</name>
</gene>
<name>A0A6A4IAR4_9AGAR</name>
<organism evidence="1 2">
    <name type="scientific">Gymnopus androsaceus JB14</name>
    <dbReference type="NCBI Taxonomy" id="1447944"/>
    <lineage>
        <taxon>Eukaryota</taxon>
        <taxon>Fungi</taxon>
        <taxon>Dikarya</taxon>
        <taxon>Basidiomycota</taxon>
        <taxon>Agaricomycotina</taxon>
        <taxon>Agaricomycetes</taxon>
        <taxon>Agaricomycetidae</taxon>
        <taxon>Agaricales</taxon>
        <taxon>Marasmiineae</taxon>
        <taxon>Omphalotaceae</taxon>
        <taxon>Gymnopus</taxon>
    </lineage>
</organism>
<feature type="non-terminal residue" evidence="1">
    <location>
        <position position="1"/>
    </location>
</feature>
<dbReference type="OrthoDB" id="10044727at2759"/>